<feature type="transmembrane region" description="Helical" evidence="1">
    <location>
        <begin position="100"/>
        <end position="123"/>
    </location>
</feature>
<evidence type="ECO:0008006" key="4">
    <source>
        <dbReference type="Google" id="ProtNLM"/>
    </source>
</evidence>
<evidence type="ECO:0000313" key="2">
    <source>
        <dbReference type="EMBL" id="SFI85663.1"/>
    </source>
</evidence>
<keyword evidence="3" id="KW-1185">Reference proteome</keyword>
<gene>
    <name evidence="2" type="ORF">SAMN05421638_1218</name>
</gene>
<protein>
    <recommendedName>
        <fullName evidence="4">DUF2752 domain-containing protein</fullName>
    </recommendedName>
</protein>
<accession>A0A1I3LLT3</accession>
<feature type="transmembrane region" description="Helical" evidence="1">
    <location>
        <begin position="12"/>
        <end position="29"/>
    </location>
</feature>
<keyword evidence="1" id="KW-1133">Transmembrane helix</keyword>
<reference evidence="3" key="1">
    <citation type="submission" date="2016-10" db="EMBL/GenBank/DDBJ databases">
        <authorList>
            <person name="Varghese N."/>
            <person name="Submissions S."/>
        </authorList>
    </citation>
    <scope>NUCLEOTIDE SEQUENCE [LARGE SCALE GENOMIC DNA]</scope>
    <source>
        <strain evidence="3">DSM 22251</strain>
    </source>
</reference>
<dbReference type="Pfam" id="PF10825">
    <property type="entry name" value="DUF2752"/>
    <property type="match status" value="1"/>
</dbReference>
<feature type="transmembrane region" description="Helical" evidence="1">
    <location>
        <begin position="68"/>
        <end position="88"/>
    </location>
</feature>
<sequence length="126" mass="14239">MAVLLQKNLKLIFMLVGILLISSVFYFFAPSEDSFYPSCAFKNISGLSCPGCGSQRAFHELLHFNFKAAFTFNPLFVLGIPYGLALLISAKIENENARKIFKILTGKRAFFLISTVIIAYFIWRNL</sequence>
<keyword evidence="1" id="KW-0472">Membrane</keyword>
<evidence type="ECO:0000256" key="1">
    <source>
        <dbReference type="SAM" id="Phobius"/>
    </source>
</evidence>
<keyword evidence="1" id="KW-0812">Transmembrane</keyword>
<name>A0A1I3LLT3_9FLAO</name>
<evidence type="ECO:0000313" key="3">
    <source>
        <dbReference type="Proteomes" id="UP000242560"/>
    </source>
</evidence>
<dbReference type="InterPro" id="IPR021215">
    <property type="entry name" value="DUF2752"/>
</dbReference>
<organism evidence="2 3">
    <name type="scientific">Kaistella treverensis</name>
    <dbReference type="NCBI Taxonomy" id="631455"/>
    <lineage>
        <taxon>Bacteria</taxon>
        <taxon>Pseudomonadati</taxon>
        <taxon>Bacteroidota</taxon>
        <taxon>Flavobacteriia</taxon>
        <taxon>Flavobacteriales</taxon>
        <taxon>Weeksellaceae</taxon>
        <taxon>Chryseobacterium group</taxon>
        <taxon>Kaistella</taxon>
    </lineage>
</organism>
<dbReference type="Proteomes" id="UP000242560">
    <property type="component" value="Unassembled WGS sequence"/>
</dbReference>
<dbReference type="EMBL" id="FORQ01000002">
    <property type="protein sequence ID" value="SFI85663.1"/>
    <property type="molecule type" value="Genomic_DNA"/>
</dbReference>
<proteinExistence type="predicted"/>
<dbReference type="AlphaFoldDB" id="A0A1I3LLT3"/>